<comment type="similarity">
    <text evidence="1">Belongs to the sigma-70 factor family. ECF subfamily.</text>
</comment>
<feature type="domain" description="RNA polymerase sigma-70 region 2" evidence="6">
    <location>
        <begin position="26"/>
        <end position="85"/>
    </location>
</feature>
<evidence type="ECO:0000259" key="7">
    <source>
        <dbReference type="Pfam" id="PF08281"/>
    </source>
</evidence>
<evidence type="ECO:0000313" key="8">
    <source>
        <dbReference type="EMBL" id="TBT86022.1"/>
    </source>
</evidence>
<evidence type="ECO:0000259" key="6">
    <source>
        <dbReference type="Pfam" id="PF04542"/>
    </source>
</evidence>
<dbReference type="GO" id="GO:0016987">
    <property type="term" value="F:sigma factor activity"/>
    <property type="evidence" value="ECO:0007669"/>
    <property type="project" value="UniProtKB-KW"/>
</dbReference>
<dbReference type="NCBIfam" id="TIGR02937">
    <property type="entry name" value="sigma70-ECF"/>
    <property type="match status" value="1"/>
</dbReference>
<keyword evidence="2" id="KW-0805">Transcription regulation</keyword>
<reference evidence="8 9" key="1">
    <citation type="submission" date="2019-01" db="EMBL/GenBank/DDBJ databases">
        <title>Lactibacter flavus gen. nov., sp. nov., a novel bacterium of the family Propionibacteriaceae isolated from raw milk and dairy products.</title>
        <authorList>
            <person name="Huptas C."/>
            <person name="Wenning M."/>
            <person name="Breitenwieser F."/>
            <person name="Doll E."/>
            <person name="Von Neubeck M."/>
            <person name="Busse H.-J."/>
            <person name="Scherer S."/>
        </authorList>
    </citation>
    <scope>NUCLEOTIDE SEQUENCE [LARGE SCALE GENOMIC DNA]</scope>
    <source>
        <strain evidence="8 9">KCTC 33808</strain>
    </source>
</reference>
<dbReference type="SUPFAM" id="SSF88659">
    <property type="entry name" value="Sigma3 and sigma4 domains of RNA polymerase sigma factors"/>
    <property type="match status" value="1"/>
</dbReference>
<dbReference type="OrthoDB" id="3692620at2"/>
<dbReference type="AlphaFoldDB" id="A0A4Q9KF65"/>
<dbReference type="InterPro" id="IPR013324">
    <property type="entry name" value="RNA_pol_sigma_r3/r4-like"/>
</dbReference>
<dbReference type="InterPro" id="IPR039425">
    <property type="entry name" value="RNA_pol_sigma-70-like"/>
</dbReference>
<organism evidence="8 9">
    <name type="scientific">Propioniciclava sinopodophylli</name>
    <dbReference type="NCBI Taxonomy" id="1837344"/>
    <lineage>
        <taxon>Bacteria</taxon>
        <taxon>Bacillati</taxon>
        <taxon>Actinomycetota</taxon>
        <taxon>Actinomycetes</taxon>
        <taxon>Propionibacteriales</taxon>
        <taxon>Propionibacteriaceae</taxon>
        <taxon>Propioniciclava</taxon>
    </lineage>
</organism>
<keyword evidence="5" id="KW-0804">Transcription</keyword>
<feature type="domain" description="RNA polymerase sigma factor 70 region 4 type 2" evidence="7">
    <location>
        <begin position="115"/>
        <end position="164"/>
    </location>
</feature>
<evidence type="ECO:0000256" key="2">
    <source>
        <dbReference type="ARBA" id="ARBA00023015"/>
    </source>
</evidence>
<dbReference type="InterPro" id="IPR007627">
    <property type="entry name" value="RNA_pol_sigma70_r2"/>
</dbReference>
<dbReference type="CDD" id="cd06171">
    <property type="entry name" value="Sigma70_r4"/>
    <property type="match status" value="1"/>
</dbReference>
<dbReference type="PANTHER" id="PTHR43133">
    <property type="entry name" value="RNA POLYMERASE ECF-TYPE SIGMA FACTO"/>
    <property type="match status" value="1"/>
</dbReference>
<dbReference type="PANTHER" id="PTHR43133:SF50">
    <property type="entry name" value="ECF RNA POLYMERASE SIGMA FACTOR SIGM"/>
    <property type="match status" value="1"/>
</dbReference>
<dbReference type="InterPro" id="IPR014284">
    <property type="entry name" value="RNA_pol_sigma-70_dom"/>
</dbReference>
<keyword evidence="9" id="KW-1185">Reference proteome</keyword>
<dbReference type="GO" id="GO:0006352">
    <property type="term" value="P:DNA-templated transcription initiation"/>
    <property type="evidence" value="ECO:0007669"/>
    <property type="project" value="InterPro"/>
</dbReference>
<evidence type="ECO:0000256" key="4">
    <source>
        <dbReference type="ARBA" id="ARBA00023125"/>
    </source>
</evidence>
<dbReference type="EMBL" id="SDMQ01000004">
    <property type="protein sequence ID" value="TBT86022.1"/>
    <property type="molecule type" value="Genomic_DNA"/>
</dbReference>
<keyword evidence="3" id="KW-0731">Sigma factor</keyword>
<dbReference type="Gene3D" id="1.10.10.10">
    <property type="entry name" value="Winged helix-like DNA-binding domain superfamily/Winged helix DNA-binding domain"/>
    <property type="match status" value="1"/>
</dbReference>
<sequence>MLEERPVADVEPARTFEEYVRARSVALQRFAYLVTRHPEDARDAVQDALIGLWPRYDEVAAKGDVDAYVHRSIVNASVSRWRKTRHSTPVEAPQDLPQAAASGFEDELADADAAWRLCATLSPDQRAAVVLRFWSGLAFAEIAEVLGCAEATARSHVHRALTRLRTNLLEESR</sequence>
<dbReference type="SUPFAM" id="SSF88946">
    <property type="entry name" value="Sigma2 domain of RNA polymerase sigma factors"/>
    <property type="match status" value="1"/>
</dbReference>
<keyword evidence="4" id="KW-0238">DNA-binding</keyword>
<dbReference type="Gene3D" id="1.10.1740.10">
    <property type="match status" value="1"/>
</dbReference>
<dbReference type="InterPro" id="IPR013325">
    <property type="entry name" value="RNA_pol_sigma_r2"/>
</dbReference>
<protein>
    <submittedName>
        <fullName evidence="8">Sigma-70 family RNA polymerase sigma factor</fullName>
    </submittedName>
</protein>
<gene>
    <name evidence="8" type="ORF">ET989_05910</name>
</gene>
<evidence type="ECO:0000256" key="3">
    <source>
        <dbReference type="ARBA" id="ARBA00023082"/>
    </source>
</evidence>
<dbReference type="InterPro" id="IPR036388">
    <property type="entry name" value="WH-like_DNA-bd_sf"/>
</dbReference>
<dbReference type="GO" id="GO:0003677">
    <property type="term" value="F:DNA binding"/>
    <property type="evidence" value="ECO:0007669"/>
    <property type="project" value="UniProtKB-KW"/>
</dbReference>
<evidence type="ECO:0000256" key="5">
    <source>
        <dbReference type="ARBA" id="ARBA00023163"/>
    </source>
</evidence>
<dbReference type="Proteomes" id="UP000292373">
    <property type="component" value="Unassembled WGS sequence"/>
</dbReference>
<name>A0A4Q9KF65_9ACTN</name>
<proteinExistence type="inferred from homology"/>
<dbReference type="Pfam" id="PF08281">
    <property type="entry name" value="Sigma70_r4_2"/>
    <property type="match status" value="1"/>
</dbReference>
<comment type="caution">
    <text evidence="8">The sequence shown here is derived from an EMBL/GenBank/DDBJ whole genome shotgun (WGS) entry which is preliminary data.</text>
</comment>
<dbReference type="InterPro" id="IPR013249">
    <property type="entry name" value="RNA_pol_sigma70_r4_t2"/>
</dbReference>
<evidence type="ECO:0000313" key="9">
    <source>
        <dbReference type="Proteomes" id="UP000292373"/>
    </source>
</evidence>
<evidence type="ECO:0000256" key="1">
    <source>
        <dbReference type="ARBA" id="ARBA00010641"/>
    </source>
</evidence>
<dbReference type="Pfam" id="PF04542">
    <property type="entry name" value="Sigma70_r2"/>
    <property type="match status" value="1"/>
</dbReference>
<accession>A0A4Q9KF65</accession>